<dbReference type="InterPro" id="IPR011011">
    <property type="entry name" value="Znf_FYVE_PHD"/>
</dbReference>
<feature type="compositionally biased region" description="Low complexity" evidence="6">
    <location>
        <begin position="238"/>
        <end position="251"/>
    </location>
</feature>
<feature type="compositionally biased region" description="Basic and acidic residues" evidence="6">
    <location>
        <begin position="66"/>
        <end position="77"/>
    </location>
</feature>
<feature type="compositionally biased region" description="Basic and acidic residues" evidence="6">
    <location>
        <begin position="717"/>
        <end position="729"/>
    </location>
</feature>
<dbReference type="InterPro" id="IPR019787">
    <property type="entry name" value="Znf_PHD-finger"/>
</dbReference>
<dbReference type="PROSITE" id="PS01359">
    <property type="entry name" value="ZF_PHD_1"/>
    <property type="match status" value="1"/>
</dbReference>
<dbReference type="InParanoid" id="K0KAF0"/>
<evidence type="ECO:0000256" key="6">
    <source>
        <dbReference type="SAM" id="MobiDB-lite"/>
    </source>
</evidence>
<feature type="region of interest" description="Disordered" evidence="6">
    <location>
        <begin position="232"/>
        <end position="308"/>
    </location>
</feature>
<dbReference type="InterPro" id="IPR019786">
    <property type="entry name" value="Zinc_finger_PHD-type_CS"/>
</dbReference>
<sequence length="757" mass="86045">MSSSSQPSVKSDLGLDESTLPNQSSSQSSNIRSKSSSRKNSNRSSPVPQAVPQEKETNGKRRRSTRLTEQEEKEKSKTSTPIKQNHDEDEPVLSLKKRKFPILVKPMDPPNNRKNGVSNGIVKKQTKLKIINGKLHFEEPPLADPMISVTGLPLESPPNAKIKKERLWPRKKFKKSKNSVEPEDQIEDDSKNVSPEISLPPEDIDNMYRQNLKTNEYQKKLNQSQIRSNIINHKDSISTKSKNSNSKIIIPIPKPKSDDFKKTTPKSNKSQHQQQQTQDALTSTPKKSKPITNDSKRKVKNASPKKLRDNVYGFDDPLKLVGQQRENAHDFSDNTKDNDDFCSSCGEPGIFLCCENCPKSFHFACCDPPLDSDSLPDDAWFCNECKCLTAPPIPNPPGLFHQLLNKVDKRNPVQFQLPKRLRERYANVKTGKYGEYEDDDDKPIKHGPKSIGCDLIDSDNNHFDKEGNILYCIKCGTSGISSDKTMGIPNKAMTICDYCSTPWHLDCINPPLSATKQLGKKWKCPNHIDDLLPFKQRRLKNPKIIDVDQIHNFKNDGDIEIKLTEEVEDSEEEDDSEISIHEIPTPSYMMNRNTEDGVAAEIPNSTLKLWDDKTTIFRISEEGIKADFLEKVKKDKEQEKLSIQKELIRLKQEDHKLLKKLIGNETNHSLEEKKVIKSFIDLPEIGIHDLANVAKEELDKLNQPKPPKPSKPQRITRNGEKKKNSNELSKNEMDDLLMIKKLIALKGTNQLMEFLKS</sequence>
<evidence type="ECO:0000259" key="7">
    <source>
        <dbReference type="PROSITE" id="PS50016"/>
    </source>
</evidence>
<dbReference type="Proteomes" id="UP000009328">
    <property type="component" value="Unassembled WGS sequence"/>
</dbReference>
<feature type="compositionally biased region" description="Polar residues" evidence="6">
    <location>
        <begin position="279"/>
        <end position="293"/>
    </location>
</feature>
<keyword evidence="3" id="KW-0862">Zinc</keyword>
<evidence type="ECO:0000256" key="1">
    <source>
        <dbReference type="ARBA" id="ARBA00022723"/>
    </source>
</evidence>
<gene>
    <name evidence="8" type="ORF">BN7_1479</name>
</gene>
<dbReference type="HOGENOM" id="CLU_020803_0_0_1"/>
<feature type="domain" description="PHD-type" evidence="7">
    <location>
        <begin position="339"/>
        <end position="388"/>
    </location>
</feature>
<feature type="region of interest" description="Disordered" evidence="6">
    <location>
        <begin position="150"/>
        <end position="206"/>
    </location>
</feature>
<keyword evidence="9" id="KW-1185">Reference proteome</keyword>
<dbReference type="STRING" id="1206466.K0KAF0"/>
<dbReference type="Pfam" id="PF00628">
    <property type="entry name" value="PHD"/>
    <property type="match status" value="2"/>
</dbReference>
<comment type="caution">
    <text evidence="8">The sequence shown here is derived from an EMBL/GenBank/DDBJ whole genome shotgun (WGS) entry which is preliminary data.</text>
</comment>
<keyword evidence="5" id="KW-0175">Coiled coil</keyword>
<keyword evidence="1" id="KW-0479">Metal-binding</keyword>
<dbReference type="CDD" id="cd15535">
    <property type="entry name" value="PHD1_Rco1"/>
    <property type="match status" value="1"/>
</dbReference>
<dbReference type="InterPro" id="IPR013083">
    <property type="entry name" value="Znf_RING/FYVE/PHD"/>
</dbReference>
<reference evidence="8 9" key="1">
    <citation type="journal article" date="2012" name="Eukaryot. Cell">
        <title>Draft genome sequence of Wickerhamomyces ciferrii NRRL Y-1031 F-60-10.</title>
        <authorList>
            <person name="Schneider J."/>
            <person name="Andrea H."/>
            <person name="Blom J."/>
            <person name="Jaenicke S."/>
            <person name="Ruckert C."/>
            <person name="Schorsch C."/>
            <person name="Szczepanowski R."/>
            <person name="Farwick M."/>
            <person name="Goesmann A."/>
            <person name="Puhler A."/>
            <person name="Schaffer S."/>
            <person name="Tauch A."/>
            <person name="Kohler T."/>
            <person name="Brinkrolf K."/>
        </authorList>
    </citation>
    <scope>NUCLEOTIDE SEQUENCE [LARGE SCALE GENOMIC DNA]</scope>
    <source>
        <strain evidence="9">ATCC 14091 / BCRC 22168 / CBS 111 / JCM 3599 / NBRC 0793 / NRRL Y-1031 F-60-10</strain>
    </source>
</reference>
<evidence type="ECO:0000256" key="2">
    <source>
        <dbReference type="ARBA" id="ARBA00022771"/>
    </source>
</evidence>
<keyword evidence="2 4" id="KW-0863">Zinc-finger</keyword>
<evidence type="ECO:0000313" key="9">
    <source>
        <dbReference type="Proteomes" id="UP000009328"/>
    </source>
</evidence>
<dbReference type="GO" id="GO:0006357">
    <property type="term" value="P:regulation of transcription by RNA polymerase II"/>
    <property type="evidence" value="ECO:0007669"/>
    <property type="project" value="TreeGrafter"/>
</dbReference>
<accession>K0KAF0</accession>
<dbReference type="GO" id="GO:0008270">
    <property type="term" value="F:zinc ion binding"/>
    <property type="evidence" value="ECO:0007669"/>
    <property type="project" value="UniProtKB-KW"/>
</dbReference>
<feature type="region of interest" description="Disordered" evidence="6">
    <location>
        <begin position="700"/>
        <end position="729"/>
    </location>
</feature>
<evidence type="ECO:0000256" key="4">
    <source>
        <dbReference type="PROSITE-ProRule" id="PRU00146"/>
    </source>
</evidence>
<dbReference type="AlphaFoldDB" id="K0KAF0"/>
<organism evidence="8 9">
    <name type="scientific">Wickerhamomyces ciferrii (strain ATCC 14091 / BCRC 22168 / CBS 111 / JCM 3599 / NBRC 0793 / NRRL Y-1031 F-60-10)</name>
    <name type="common">Yeast</name>
    <name type="synonym">Pichia ciferrii</name>
    <dbReference type="NCBI Taxonomy" id="1206466"/>
    <lineage>
        <taxon>Eukaryota</taxon>
        <taxon>Fungi</taxon>
        <taxon>Dikarya</taxon>
        <taxon>Ascomycota</taxon>
        <taxon>Saccharomycotina</taxon>
        <taxon>Saccharomycetes</taxon>
        <taxon>Phaffomycetales</taxon>
        <taxon>Wickerhamomycetaceae</taxon>
        <taxon>Wickerhamomyces</taxon>
    </lineage>
</organism>
<dbReference type="EMBL" id="CAIF01000030">
    <property type="protein sequence ID" value="CCH41940.1"/>
    <property type="molecule type" value="Genomic_DNA"/>
</dbReference>
<feature type="coiled-coil region" evidence="5">
    <location>
        <begin position="626"/>
        <end position="653"/>
    </location>
</feature>
<feature type="region of interest" description="Disordered" evidence="6">
    <location>
        <begin position="1"/>
        <end position="121"/>
    </location>
</feature>
<dbReference type="GO" id="GO:0032221">
    <property type="term" value="C:Rpd3S complex"/>
    <property type="evidence" value="ECO:0007669"/>
    <property type="project" value="TreeGrafter"/>
</dbReference>
<dbReference type="InterPro" id="IPR001965">
    <property type="entry name" value="Znf_PHD"/>
</dbReference>
<feature type="compositionally biased region" description="Low complexity" evidence="6">
    <location>
        <begin position="22"/>
        <end position="34"/>
    </location>
</feature>
<dbReference type="Gene3D" id="3.30.40.10">
    <property type="entry name" value="Zinc/RING finger domain, C3HC4 (zinc finger)"/>
    <property type="match status" value="2"/>
</dbReference>
<dbReference type="SMART" id="SM00249">
    <property type="entry name" value="PHD"/>
    <property type="match status" value="2"/>
</dbReference>
<protein>
    <submittedName>
        <fullName evidence="8">Transcriptional regulatory protein</fullName>
    </submittedName>
</protein>
<feature type="compositionally biased region" description="Basic residues" evidence="6">
    <location>
        <begin position="161"/>
        <end position="177"/>
    </location>
</feature>
<dbReference type="PANTHER" id="PTHR47636">
    <property type="entry name" value="TRANSCRIPTIONAL REGULATORY PROTEIN RCO1"/>
    <property type="match status" value="1"/>
</dbReference>
<dbReference type="PANTHER" id="PTHR47636:SF1">
    <property type="entry name" value="TRANSCRIPTIONAL REGULATORY PROTEIN RCO1"/>
    <property type="match status" value="1"/>
</dbReference>
<dbReference type="SUPFAM" id="SSF57903">
    <property type="entry name" value="FYVE/PHD zinc finger"/>
    <property type="match status" value="2"/>
</dbReference>
<dbReference type="PROSITE" id="PS50016">
    <property type="entry name" value="ZF_PHD_2"/>
    <property type="match status" value="1"/>
</dbReference>
<dbReference type="eggNOG" id="KOG4299">
    <property type="taxonomic scope" value="Eukaryota"/>
</dbReference>
<proteinExistence type="predicted"/>
<dbReference type="FunCoup" id="K0KAF0">
    <property type="interactions" value="244"/>
</dbReference>
<name>K0KAF0_WICCF</name>
<evidence type="ECO:0000313" key="8">
    <source>
        <dbReference type="EMBL" id="CCH41940.1"/>
    </source>
</evidence>
<evidence type="ECO:0000256" key="3">
    <source>
        <dbReference type="ARBA" id="ARBA00022833"/>
    </source>
</evidence>
<evidence type="ECO:0000256" key="5">
    <source>
        <dbReference type="SAM" id="Coils"/>
    </source>
</evidence>
<dbReference type="InterPro" id="IPR052819">
    <property type="entry name" value="Chromatin_regulatory_protein"/>
</dbReference>